<name>A0AAV0QIA1_9ROSI</name>
<evidence type="ECO:0000313" key="2">
    <source>
        <dbReference type="EMBL" id="CAI0545309.1"/>
    </source>
</evidence>
<accession>A0AAV0QIA1</accession>
<feature type="compositionally biased region" description="Polar residues" evidence="1">
    <location>
        <begin position="1"/>
        <end position="14"/>
    </location>
</feature>
<feature type="region of interest" description="Disordered" evidence="1">
    <location>
        <begin position="1"/>
        <end position="49"/>
    </location>
</feature>
<evidence type="ECO:0000313" key="3">
    <source>
        <dbReference type="Proteomes" id="UP001154282"/>
    </source>
</evidence>
<dbReference type="AlphaFoldDB" id="A0AAV0QIA1"/>
<comment type="caution">
    <text evidence="2">The sequence shown here is derived from an EMBL/GenBank/DDBJ whole genome shotgun (WGS) entry which is preliminary data.</text>
</comment>
<evidence type="ECO:0000256" key="1">
    <source>
        <dbReference type="SAM" id="MobiDB-lite"/>
    </source>
</evidence>
<feature type="non-terminal residue" evidence="2">
    <location>
        <position position="120"/>
    </location>
</feature>
<reference evidence="2" key="1">
    <citation type="submission" date="2022-08" db="EMBL/GenBank/DDBJ databases">
        <authorList>
            <person name="Gutierrez-Valencia J."/>
        </authorList>
    </citation>
    <scope>NUCLEOTIDE SEQUENCE</scope>
</reference>
<gene>
    <name evidence="2" type="ORF">LITE_LOCUS43533</name>
</gene>
<keyword evidence="3" id="KW-1185">Reference proteome</keyword>
<organism evidence="2 3">
    <name type="scientific">Linum tenue</name>
    <dbReference type="NCBI Taxonomy" id="586396"/>
    <lineage>
        <taxon>Eukaryota</taxon>
        <taxon>Viridiplantae</taxon>
        <taxon>Streptophyta</taxon>
        <taxon>Embryophyta</taxon>
        <taxon>Tracheophyta</taxon>
        <taxon>Spermatophyta</taxon>
        <taxon>Magnoliopsida</taxon>
        <taxon>eudicotyledons</taxon>
        <taxon>Gunneridae</taxon>
        <taxon>Pentapetalae</taxon>
        <taxon>rosids</taxon>
        <taxon>fabids</taxon>
        <taxon>Malpighiales</taxon>
        <taxon>Linaceae</taxon>
        <taxon>Linum</taxon>
    </lineage>
</organism>
<sequence>MPNKMSRGQSTTRLMRSASKDLENYVSPAKRTKTGDDVTPPRTPGSNVIVLDDESGVDRYEKGVEKNTNFPAQQLSAKGTTRFKLPQTVSYSEEEVKLAHYIFAEDFPPDEPLAQTMTEV</sequence>
<dbReference type="Proteomes" id="UP001154282">
    <property type="component" value="Unassembled WGS sequence"/>
</dbReference>
<dbReference type="EMBL" id="CAMGYJ010000009">
    <property type="protein sequence ID" value="CAI0545309.1"/>
    <property type="molecule type" value="Genomic_DNA"/>
</dbReference>
<protein>
    <submittedName>
        <fullName evidence="2">Uncharacterized protein</fullName>
    </submittedName>
</protein>
<proteinExistence type="predicted"/>